<dbReference type="RefSeq" id="WP_012915489.1">
    <property type="nucleotide sequence ID" value="NC_013722.1"/>
</dbReference>
<dbReference type="KEGG" id="xal:XALC_0962"/>
<protein>
    <recommendedName>
        <fullName evidence="4">Secreted protein</fullName>
    </recommendedName>
</protein>
<keyword evidence="3" id="KW-1185">Reference proteome</keyword>
<reference evidence="2 3" key="1">
    <citation type="journal article" date="2009" name="BMC Genomics">
        <title>The complete genome sequence of Xanthomonas albilineans provides new insights into the reductive genome evolution of the xylem-limited Xanthomonadaceae.</title>
        <authorList>
            <person name="Pieretti I."/>
            <person name="Royer M."/>
            <person name="Barbe V."/>
            <person name="Carrere S."/>
            <person name="Koebnik R."/>
            <person name="Cociancich S."/>
            <person name="Couloux A."/>
            <person name="Darrasse A."/>
            <person name="Gouzy J."/>
            <person name="Jacques M.A."/>
            <person name="Lauber E."/>
            <person name="Manceau C."/>
            <person name="Mangenot S."/>
            <person name="Poussier S."/>
            <person name="Segurens B."/>
            <person name="Szurek B."/>
            <person name="Verdier V."/>
            <person name="Arlat M."/>
            <person name="Rott P."/>
        </authorList>
    </citation>
    <scope>NUCLEOTIDE SEQUENCE [LARGE SCALE GENOMIC DNA]</scope>
    <source>
        <strain evidence="3">GPE PC73 / CFBP 7063</strain>
    </source>
</reference>
<proteinExistence type="predicted"/>
<evidence type="ECO:0000313" key="3">
    <source>
        <dbReference type="Proteomes" id="UP000001890"/>
    </source>
</evidence>
<dbReference type="GeneID" id="57876282"/>
<evidence type="ECO:0000313" key="2">
    <source>
        <dbReference type="EMBL" id="CBA15479.1"/>
    </source>
</evidence>
<gene>
    <name evidence="2" type="ordered locus">XALc_0962</name>
</gene>
<keyword evidence="1" id="KW-0732">Signal</keyword>
<dbReference type="STRING" id="380358.XALC_0962"/>
<dbReference type="Proteomes" id="UP000001890">
    <property type="component" value="Chromosome"/>
</dbReference>
<evidence type="ECO:0008006" key="4">
    <source>
        <dbReference type="Google" id="ProtNLM"/>
    </source>
</evidence>
<evidence type="ECO:0000256" key="1">
    <source>
        <dbReference type="SAM" id="SignalP"/>
    </source>
</evidence>
<sequence>MMATDLNIRKIVLCALFVMITSAATAADAQQPSTVLYSVQNWRRDVVAIRVTDSISSGCGQVRSSNGNPRLNDTIPFQVGMQTKVEAMSQRDCSDNSRINNLSVSTSVSKPGTIIIKGNQLQIVPGR</sequence>
<dbReference type="AlphaFoldDB" id="D2UD23"/>
<dbReference type="EMBL" id="FP565176">
    <property type="protein sequence ID" value="CBA15479.1"/>
    <property type="molecule type" value="Genomic_DNA"/>
</dbReference>
<accession>D2UD23</accession>
<feature type="signal peptide" evidence="1">
    <location>
        <begin position="1"/>
        <end position="26"/>
    </location>
</feature>
<name>D2UD23_XANAP</name>
<feature type="chain" id="PRO_5003038055" description="Secreted protein" evidence="1">
    <location>
        <begin position="27"/>
        <end position="127"/>
    </location>
</feature>
<organism evidence="2 3">
    <name type="scientific">Xanthomonas albilineans (strain GPE PC73 / CFBP 7063)</name>
    <dbReference type="NCBI Taxonomy" id="380358"/>
    <lineage>
        <taxon>Bacteria</taxon>
        <taxon>Pseudomonadati</taxon>
        <taxon>Pseudomonadota</taxon>
        <taxon>Gammaproteobacteria</taxon>
        <taxon>Lysobacterales</taxon>
        <taxon>Lysobacteraceae</taxon>
        <taxon>Xanthomonas</taxon>
    </lineage>
</organism>